<dbReference type="NCBIfam" id="TIGR01241">
    <property type="entry name" value="FtsH_fam"/>
    <property type="match status" value="1"/>
</dbReference>
<keyword evidence="8" id="KW-0479">Metal-binding</keyword>
<evidence type="ECO:0000256" key="9">
    <source>
        <dbReference type="ARBA" id="ARBA00022741"/>
    </source>
</evidence>
<feature type="compositionally biased region" description="Low complexity" evidence="17">
    <location>
        <begin position="94"/>
        <end position="113"/>
    </location>
</feature>
<evidence type="ECO:0000256" key="13">
    <source>
        <dbReference type="ARBA" id="ARBA00022946"/>
    </source>
</evidence>
<feature type="region of interest" description="Disordered" evidence="17">
    <location>
        <begin position="763"/>
        <end position="814"/>
    </location>
</feature>
<protein>
    <submittedName>
        <fullName evidence="21">Paraplegin-like isoform X1</fullName>
    </submittedName>
</protein>
<evidence type="ECO:0000256" key="14">
    <source>
        <dbReference type="ARBA" id="ARBA00022989"/>
    </source>
</evidence>
<dbReference type="Pfam" id="PF00004">
    <property type="entry name" value="AAA"/>
    <property type="match status" value="1"/>
</dbReference>
<dbReference type="OMA" id="RMKSMKS"/>
<keyword evidence="16 18" id="KW-0472">Membrane</keyword>
<keyword evidence="12" id="KW-0067">ATP-binding</keyword>
<dbReference type="Gene3D" id="3.40.50.300">
    <property type="entry name" value="P-loop containing nucleotide triphosphate hydrolases"/>
    <property type="match status" value="1"/>
</dbReference>
<evidence type="ECO:0000256" key="4">
    <source>
        <dbReference type="ARBA" id="ARBA00010044"/>
    </source>
</evidence>
<proteinExistence type="inferred from homology"/>
<dbReference type="InParanoid" id="A0A6P6XQM1"/>
<gene>
    <name evidence="21" type="primary">LOC113790253</name>
</gene>
<evidence type="ECO:0000313" key="20">
    <source>
        <dbReference type="Proteomes" id="UP000515146"/>
    </source>
</evidence>
<dbReference type="Gene3D" id="3.40.1690.20">
    <property type="match status" value="1"/>
</dbReference>
<dbReference type="KEGG" id="dpte:113790253"/>
<dbReference type="InterPro" id="IPR003593">
    <property type="entry name" value="AAA+_ATPase"/>
</dbReference>
<keyword evidence="15" id="KW-0482">Metalloprotease</keyword>
<evidence type="ECO:0000313" key="21">
    <source>
        <dbReference type="RefSeq" id="XP_027195690.1"/>
    </source>
</evidence>
<dbReference type="GO" id="GO:0004222">
    <property type="term" value="F:metalloendopeptidase activity"/>
    <property type="evidence" value="ECO:0007669"/>
    <property type="project" value="InterPro"/>
</dbReference>
<keyword evidence="20" id="KW-1185">Reference proteome</keyword>
<dbReference type="SMART" id="SM00382">
    <property type="entry name" value="AAA"/>
    <property type="match status" value="1"/>
</dbReference>
<dbReference type="Proteomes" id="UP000515146">
    <property type="component" value="Unplaced"/>
</dbReference>
<feature type="compositionally biased region" description="Low complexity" evidence="17">
    <location>
        <begin position="763"/>
        <end position="807"/>
    </location>
</feature>
<dbReference type="InterPro" id="IPR003959">
    <property type="entry name" value="ATPase_AAA_core"/>
</dbReference>
<accession>A0A6P6XQM1</accession>
<comment type="similarity">
    <text evidence="5">In the N-terminal section; belongs to the AAA ATPase family.</text>
</comment>
<sequence length="814" mass="91830">MLHHLIFSHNSDRIVSLTIRTILQSKQRYHFYSTINSINRIIDSNKNYCQNDEFIGWRKRLFKLLLPNRSFINLCQSSSFVLKFQQSKIRFNDGNQRQSSQGDNNSNSSGNNRNNDKDDPNRDDKKLMAYGLVWMALGYTMITLISLMFPPANKPDVLRFVSWNEFYHQMLSKGEVELIVVKPDLDLVTIYLHEGAIIRGKKAPFRQYHMNIVDVKKFESKLREAEAKLGIRSDQSVQIIYERNQENVWFALLSLLVLGAIVSMFMRNSSMSKSQMIGSNMFSNLRRAKFTIVDPLIGDGKGVRFNDVAGLKEAKVEIMEFVDYLKSPERFKMLGAKIPRGVLLLGPPGCGKTMLAKAVATEASVPFLAINGSEFIEMIGGLGAARVRDLFAEARKRSPCIVYIDEIDAIGRKRSGERMAGGTSGEEEQTLNQLLVEMDGMGQRDEIIMLASTNRADILDRALLRPGRFDRHILIDYPTLEERKEIFISHFRSVKSEKEPKFYAKRMAQLTPGFSGADIANVVNEAALHAARVGKKLVQADDLEIAIERVVGGPEKRTDVMGPQEKRIIAYHECGHALVGWLLPNTDALLKISIVPRTTNVLGFARYLPSDRKLYTQQELYERMCMALGGRVAEALTFNHVSSGAQDDLNKVTKLAYTKIQVYGMDPLVGNLSFDYEENKFGKKPFSRKLARIIDERARLMVAQAYKDTEKLLNNNRDKLKLMAEELLLKEVLNYSDIERLIGQSPFGKKNLVEQLDLNSLIDTTSSDTSTTTTTSNDNNNLNDEKSSSSSDENQMPPSSSPSSSNSEDSGNDK</sequence>
<comment type="subcellular location">
    <subcellularLocation>
        <location evidence="2">Membrane</location>
        <topology evidence="2">Multi-pass membrane protein</topology>
    </subcellularLocation>
    <subcellularLocation>
        <location evidence="3">Mitochondrion</location>
    </subcellularLocation>
</comment>
<dbReference type="InterPro" id="IPR037219">
    <property type="entry name" value="Peptidase_M41-like"/>
</dbReference>
<dbReference type="Gene3D" id="1.20.58.760">
    <property type="entry name" value="Peptidase M41"/>
    <property type="match status" value="1"/>
</dbReference>
<dbReference type="OrthoDB" id="1413014at2759"/>
<evidence type="ECO:0000256" key="1">
    <source>
        <dbReference type="ARBA" id="ARBA00001947"/>
    </source>
</evidence>
<reference evidence="21" key="1">
    <citation type="submission" date="2025-08" db="UniProtKB">
        <authorList>
            <consortium name="RefSeq"/>
        </authorList>
    </citation>
    <scope>IDENTIFICATION</scope>
    <source>
        <strain evidence="21">Airmid</strain>
    </source>
</reference>
<dbReference type="FunFam" id="1.10.8.60:FF:000033">
    <property type="entry name" value="paraplegin isoform X1"/>
    <property type="match status" value="1"/>
</dbReference>
<feature type="domain" description="AAA+ ATPase" evidence="19">
    <location>
        <begin position="338"/>
        <end position="479"/>
    </location>
</feature>
<comment type="cofactor">
    <cofactor evidence="1">
        <name>Zn(2+)</name>
        <dbReference type="ChEBI" id="CHEBI:29105"/>
    </cofactor>
</comment>
<evidence type="ECO:0000256" key="15">
    <source>
        <dbReference type="ARBA" id="ARBA00023049"/>
    </source>
</evidence>
<dbReference type="SUPFAM" id="SSF140990">
    <property type="entry name" value="FtsH protease domain-like"/>
    <property type="match status" value="1"/>
</dbReference>
<keyword evidence="7 18" id="KW-0812">Transmembrane</keyword>
<dbReference type="PANTHER" id="PTHR43655:SF8">
    <property type="entry name" value="PARAPLEGIN"/>
    <property type="match status" value="1"/>
</dbReference>
<dbReference type="FunCoup" id="A0A6P6XQM1">
    <property type="interactions" value="814"/>
</dbReference>
<dbReference type="CDD" id="cd19501">
    <property type="entry name" value="RecA-like_FtsH"/>
    <property type="match status" value="1"/>
</dbReference>
<keyword evidence="6" id="KW-0645">Protease</keyword>
<evidence type="ECO:0000256" key="17">
    <source>
        <dbReference type="SAM" id="MobiDB-lite"/>
    </source>
</evidence>
<evidence type="ECO:0000256" key="7">
    <source>
        <dbReference type="ARBA" id="ARBA00022692"/>
    </source>
</evidence>
<dbReference type="Gene3D" id="1.10.8.60">
    <property type="match status" value="1"/>
</dbReference>
<dbReference type="InterPro" id="IPR005936">
    <property type="entry name" value="FtsH"/>
</dbReference>
<dbReference type="GO" id="GO:0034982">
    <property type="term" value="P:mitochondrial protein processing"/>
    <property type="evidence" value="ECO:0007669"/>
    <property type="project" value="TreeGrafter"/>
</dbReference>
<dbReference type="GO" id="GO:0005524">
    <property type="term" value="F:ATP binding"/>
    <property type="evidence" value="ECO:0007669"/>
    <property type="project" value="UniProtKB-KW"/>
</dbReference>
<evidence type="ECO:0000256" key="18">
    <source>
        <dbReference type="SAM" id="Phobius"/>
    </source>
</evidence>
<evidence type="ECO:0000256" key="16">
    <source>
        <dbReference type="ARBA" id="ARBA00023136"/>
    </source>
</evidence>
<dbReference type="GO" id="GO:0016887">
    <property type="term" value="F:ATP hydrolysis activity"/>
    <property type="evidence" value="ECO:0007669"/>
    <property type="project" value="InterPro"/>
</dbReference>
<keyword evidence="13" id="KW-0809">Transit peptide</keyword>
<dbReference type="InterPro" id="IPR027417">
    <property type="entry name" value="P-loop_NTPase"/>
</dbReference>
<evidence type="ECO:0000256" key="6">
    <source>
        <dbReference type="ARBA" id="ARBA00022670"/>
    </source>
</evidence>
<dbReference type="FunFam" id="3.40.50.300:FF:000277">
    <property type="entry name" value="ATP-dependent zinc metalloprotease FtsH"/>
    <property type="match status" value="1"/>
</dbReference>
<evidence type="ECO:0000259" key="19">
    <source>
        <dbReference type="SMART" id="SM00382"/>
    </source>
</evidence>
<evidence type="ECO:0000256" key="5">
    <source>
        <dbReference type="ARBA" id="ARBA00010550"/>
    </source>
</evidence>
<feature type="transmembrane region" description="Helical" evidence="18">
    <location>
        <begin position="248"/>
        <end position="266"/>
    </location>
</feature>
<evidence type="ECO:0000256" key="11">
    <source>
        <dbReference type="ARBA" id="ARBA00022833"/>
    </source>
</evidence>
<dbReference type="Pfam" id="PF01434">
    <property type="entry name" value="Peptidase_M41"/>
    <property type="match status" value="1"/>
</dbReference>
<dbReference type="InterPro" id="IPR000642">
    <property type="entry name" value="Peptidase_M41"/>
</dbReference>
<dbReference type="Pfam" id="PF17862">
    <property type="entry name" value="AAA_lid_3"/>
    <property type="match status" value="1"/>
</dbReference>
<dbReference type="GO" id="GO:0005745">
    <property type="term" value="C:m-AAA complex"/>
    <property type="evidence" value="ECO:0007669"/>
    <property type="project" value="TreeGrafter"/>
</dbReference>
<name>A0A6P6XQM1_DERPT</name>
<dbReference type="HAMAP" id="MF_01458">
    <property type="entry name" value="FtsH"/>
    <property type="match status" value="1"/>
</dbReference>
<dbReference type="GO" id="GO:0046872">
    <property type="term" value="F:metal ion binding"/>
    <property type="evidence" value="ECO:0007669"/>
    <property type="project" value="UniProtKB-KW"/>
</dbReference>
<feature type="transmembrane region" description="Helical" evidence="18">
    <location>
        <begin position="127"/>
        <end position="149"/>
    </location>
</feature>
<dbReference type="RefSeq" id="XP_027195690.1">
    <property type="nucleotide sequence ID" value="XM_027339889.1"/>
</dbReference>
<dbReference type="InterPro" id="IPR050928">
    <property type="entry name" value="ATP-dep_Zn_Metalloprotease"/>
</dbReference>
<dbReference type="CTD" id="6687"/>
<dbReference type="PANTHER" id="PTHR43655">
    <property type="entry name" value="ATP-DEPENDENT PROTEASE"/>
    <property type="match status" value="1"/>
</dbReference>
<keyword evidence="11" id="KW-0862">Zinc</keyword>
<dbReference type="FunFam" id="1.20.58.760:FF:000003">
    <property type="entry name" value="AFG3-like AAA ATPase 2"/>
    <property type="match status" value="1"/>
</dbReference>
<evidence type="ECO:0000256" key="3">
    <source>
        <dbReference type="ARBA" id="ARBA00004173"/>
    </source>
</evidence>
<evidence type="ECO:0000256" key="2">
    <source>
        <dbReference type="ARBA" id="ARBA00004141"/>
    </source>
</evidence>
<keyword evidence="9" id="KW-0547">Nucleotide-binding</keyword>
<dbReference type="GO" id="GO:0004176">
    <property type="term" value="F:ATP-dependent peptidase activity"/>
    <property type="evidence" value="ECO:0007669"/>
    <property type="project" value="InterPro"/>
</dbReference>
<feature type="region of interest" description="Disordered" evidence="17">
    <location>
        <begin position="93"/>
        <end position="122"/>
    </location>
</feature>
<dbReference type="AlphaFoldDB" id="A0A6P6XQM1"/>
<evidence type="ECO:0000256" key="8">
    <source>
        <dbReference type="ARBA" id="ARBA00022723"/>
    </source>
</evidence>
<dbReference type="SUPFAM" id="SSF52540">
    <property type="entry name" value="P-loop containing nucleoside triphosphate hydrolases"/>
    <property type="match status" value="1"/>
</dbReference>
<dbReference type="InterPro" id="IPR041569">
    <property type="entry name" value="AAA_lid_3"/>
</dbReference>
<organism evidence="20 21">
    <name type="scientific">Dermatophagoides pteronyssinus</name>
    <name type="common">European house dust mite</name>
    <dbReference type="NCBI Taxonomy" id="6956"/>
    <lineage>
        <taxon>Eukaryota</taxon>
        <taxon>Metazoa</taxon>
        <taxon>Ecdysozoa</taxon>
        <taxon>Arthropoda</taxon>
        <taxon>Chelicerata</taxon>
        <taxon>Arachnida</taxon>
        <taxon>Acari</taxon>
        <taxon>Acariformes</taxon>
        <taxon>Sarcoptiformes</taxon>
        <taxon>Astigmata</taxon>
        <taxon>Psoroptidia</taxon>
        <taxon>Analgoidea</taxon>
        <taxon>Pyroglyphidae</taxon>
        <taxon>Dermatophagoidinae</taxon>
        <taxon>Dermatophagoides</taxon>
    </lineage>
</organism>
<comment type="similarity">
    <text evidence="4">In the C-terminal section; belongs to the peptidase M41 family.</text>
</comment>
<keyword evidence="10" id="KW-0378">Hydrolase</keyword>
<evidence type="ECO:0000256" key="10">
    <source>
        <dbReference type="ARBA" id="ARBA00022801"/>
    </source>
</evidence>
<evidence type="ECO:0000256" key="12">
    <source>
        <dbReference type="ARBA" id="ARBA00022840"/>
    </source>
</evidence>
<keyword evidence="14 18" id="KW-1133">Transmembrane helix</keyword>